<dbReference type="GO" id="GO:0005886">
    <property type="term" value="C:plasma membrane"/>
    <property type="evidence" value="ECO:0007669"/>
    <property type="project" value="UniProtKB-ARBA"/>
</dbReference>
<feature type="transmembrane region" description="Helical" evidence="7">
    <location>
        <begin position="362"/>
        <end position="383"/>
    </location>
</feature>
<keyword evidence="9" id="KW-1185">Reference proteome</keyword>
<keyword evidence="5 7" id="KW-1133">Transmembrane helix</keyword>
<feature type="transmembrane region" description="Helical" evidence="7">
    <location>
        <begin position="20"/>
        <end position="40"/>
    </location>
</feature>
<evidence type="ECO:0000256" key="6">
    <source>
        <dbReference type="ARBA" id="ARBA00023136"/>
    </source>
</evidence>
<name>N4WZ30_9BACI</name>
<feature type="transmembrane region" description="Helical" evidence="7">
    <location>
        <begin position="91"/>
        <end position="110"/>
    </location>
</feature>
<organism evidence="8 9">
    <name type="scientific">Gracilibacillus halophilus YIM-C55.5</name>
    <dbReference type="NCBI Taxonomy" id="1308866"/>
    <lineage>
        <taxon>Bacteria</taxon>
        <taxon>Bacillati</taxon>
        <taxon>Bacillota</taxon>
        <taxon>Bacilli</taxon>
        <taxon>Bacillales</taxon>
        <taxon>Bacillaceae</taxon>
        <taxon>Gracilibacillus</taxon>
    </lineage>
</organism>
<evidence type="ECO:0000256" key="4">
    <source>
        <dbReference type="ARBA" id="ARBA00022692"/>
    </source>
</evidence>
<dbReference type="PANTHER" id="PTHR11119">
    <property type="entry name" value="XANTHINE-URACIL / VITAMIN C PERMEASE FAMILY MEMBER"/>
    <property type="match status" value="1"/>
</dbReference>
<feature type="transmembrane region" description="Helical" evidence="7">
    <location>
        <begin position="251"/>
        <end position="272"/>
    </location>
</feature>
<keyword evidence="3" id="KW-0813">Transport</keyword>
<dbReference type="AlphaFoldDB" id="N4WZ30"/>
<keyword evidence="6 7" id="KW-0472">Membrane</keyword>
<dbReference type="Proteomes" id="UP000012283">
    <property type="component" value="Unassembled WGS sequence"/>
</dbReference>
<feature type="transmembrane region" description="Helical" evidence="7">
    <location>
        <begin position="395"/>
        <end position="415"/>
    </location>
</feature>
<feature type="transmembrane region" description="Helical" evidence="7">
    <location>
        <begin position="156"/>
        <end position="176"/>
    </location>
</feature>
<dbReference type="EMBL" id="APML01000004">
    <property type="protein sequence ID" value="ENH98306.1"/>
    <property type="molecule type" value="Genomic_DNA"/>
</dbReference>
<accession>N4WZ30</accession>
<protein>
    <submittedName>
        <fullName evidence="8">Uracil permease</fullName>
    </submittedName>
</protein>
<feature type="transmembrane region" description="Helical" evidence="7">
    <location>
        <begin position="183"/>
        <end position="205"/>
    </location>
</feature>
<evidence type="ECO:0000256" key="1">
    <source>
        <dbReference type="ARBA" id="ARBA00004141"/>
    </source>
</evidence>
<dbReference type="Pfam" id="PF00860">
    <property type="entry name" value="Xan_ur_permease"/>
    <property type="match status" value="1"/>
</dbReference>
<dbReference type="InterPro" id="IPR006043">
    <property type="entry name" value="NCS2"/>
</dbReference>
<dbReference type="STRING" id="1308866.J416_01164"/>
<evidence type="ECO:0000313" key="8">
    <source>
        <dbReference type="EMBL" id="ENH98306.1"/>
    </source>
</evidence>
<feature type="transmembrane region" description="Helical" evidence="7">
    <location>
        <begin position="122"/>
        <end position="144"/>
    </location>
</feature>
<keyword evidence="4 7" id="KW-0812">Transmembrane</keyword>
<evidence type="ECO:0000256" key="7">
    <source>
        <dbReference type="SAM" id="Phobius"/>
    </source>
</evidence>
<dbReference type="NCBIfam" id="TIGR00801">
    <property type="entry name" value="ncs2"/>
    <property type="match status" value="1"/>
</dbReference>
<dbReference type="GO" id="GO:0015205">
    <property type="term" value="F:nucleobase transmembrane transporter activity"/>
    <property type="evidence" value="ECO:0007669"/>
    <property type="project" value="UniProtKB-ARBA"/>
</dbReference>
<dbReference type="RefSeq" id="WP_003463106.1">
    <property type="nucleotide sequence ID" value="NZ_APML01000004.1"/>
</dbReference>
<dbReference type="OrthoDB" id="9779092at2"/>
<sequence length="460" mass="48665">MSDQKMVLDVKDVPQLSRWILFSIQHLFAMFGATILVPFLTGLSPAVALISSGLGTLAYLFITKGQIPAYLGSSFAFIVPIQTAMEVSGTAGVMVGSFLAGIVYGLLSMLMKMFGTNWVIKVLPPIVVGPVIMVIGLSLAPTAIDQAMNVDGEYSGIHFSVAIVTLLVTALGSLYFKGFFGLIPILIGIIVGYLYSLVFTIFTNITVVDTSGISAAWSKIIDSDSVFQAISSAFLMPEFTVPFVDYQPLDVLNLSIILIMVPIAVVTVAEHIGDQMVLSKVAGRNFLRQPGLHRSIFGDGAATLIASLLGGPPNTTYGENIGVLAITRVFSVFVIGGAAILAIFFGFIGIITEVIASIPRPVMGGVSILLFGIIASSGLRMLIDNEVDLAHKRNLVISSVILVIGIGGAVIQIPVTEEMNVEIPSMALAAIIGLVLNLLLPDKESGYGNGKMFSTEEEGS</sequence>
<dbReference type="PROSITE" id="PS01116">
    <property type="entry name" value="XANTH_URACIL_PERMASE"/>
    <property type="match status" value="1"/>
</dbReference>
<comment type="subcellular location">
    <subcellularLocation>
        <location evidence="1">Membrane</location>
        <topology evidence="1">Multi-pass membrane protein</topology>
    </subcellularLocation>
</comment>
<gene>
    <name evidence="8" type="ORF">J416_01164</name>
</gene>
<evidence type="ECO:0000256" key="5">
    <source>
        <dbReference type="ARBA" id="ARBA00022989"/>
    </source>
</evidence>
<feature type="transmembrane region" description="Helical" evidence="7">
    <location>
        <begin position="323"/>
        <end position="350"/>
    </location>
</feature>
<comment type="similarity">
    <text evidence="2">Belongs to the nucleobase:cation symporter-2 (NCS2) (TC 2.A.40) family.</text>
</comment>
<comment type="caution">
    <text evidence="8">The sequence shown here is derived from an EMBL/GenBank/DDBJ whole genome shotgun (WGS) entry which is preliminary data.</text>
</comment>
<evidence type="ECO:0000256" key="3">
    <source>
        <dbReference type="ARBA" id="ARBA00022448"/>
    </source>
</evidence>
<evidence type="ECO:0000256" key="2">
    <source>
        <dbReference type="ARBA" id="ARBA00008821"/>
    </source>
</evidence>
<dbReference type="InterPro" id="IPR006042">
    <property type="entry name" value="Xan_ur_permease"/>
</dbReference>
<proteinExistence type="inferred from homology"/>
<dbReference type="PATRIC" id="fig|1308866.3.peg.235"/>
<dbReference type="eggNOG" id="COG2233">
    <property type="taxonomic scope" value="Bacteria"/>
</dbReference>
<feature type="transmembrane region" description="Helical" evidence="7">
    <location>
        <begin position="421"/>
        <end position="440"/>
    </location>
</feature>
<evidence type="ECO:0000313" key="9">
    <source>
        <dbReference type="Proteomes" id="UP000012283"/>
    </source>
</evidence>
<reference evidence="8 9" key="1">
    <citation type="submission" date="2013-03" db="EMBL/GenBank/DDBJ databases">
        <title>Draft genome sequence of Gracibacillus halophilus YIM-C55.5, a moderately halophilic and thermophilic organism from the Xiaochaidamu salt lake.</title>
        <authorList>
            <person name="Sugumar T."/>
            <person name="Polireddy D.R."/>
            <person name="Antony A."/>
            <person name="Madhava Y.R."/>
            <person name="Sivakumar N."/>
        </authorList>
    </citation>
    <scope>NUCLEOTIDE SEQUENCE [LARGE SCALE GENOMIC DNA]</scope>
    <source>
        <strain evidence="8 9">YIM-C55.5</strain>
    </source>
</reference>